<dbReference type="NCBIfam" id="NF003417">
    <property type="entry name" value="PRK04813.1"/>
    <property type="match status" value="3"/>
</dbReference>
<proteinExistence type="predicted"/>
<name>A0ABW7ZVC1_9ACTN</name>
<dbReference type="InterPro" id="IPR020802">
    <property type="entry name" value="TesA-like"/>
</dbReference>
<feature type="region of interest" description="Disordered" evidence="4">
    <location>
        <begin position="551"/>
        <end position="574"/>
    </location>
</feature>
<dbReference type="Gene3D" id="2.30.38.10">
    <property type="entry name" value="Luciferase, Domain 3"/>
    <property type="match status" value="3"/>
</dbReference>
<feature type="domain" description="Carrier" evidence="5">
    <location>
        <begin position="2604"/>
        <end position="2679"/>
    </location>
</feature>
<dbReference type="SMART" id="SM00824">
    <property type="entry name" value="PKS_TE"/>
    <property type="match status" value="1"/>
</dbReference>
<feature type="compositionally biased region" description="Low complexity" evidence="4">
    <location>
        <begin position="3647"/>
        <end position="3662"/>
    </location>
</feature>
<dbReference type="Proteomes" id="UP001612812">
    <property type="component" value="Unassembled WGS sequence"/>
</dbReference>
<feature type="domain" description="Carrier" evidence="5">
    <location>
        <begin position="473"/>
        <end position="548"/>
    </location>
</feature>
<feature type="region of interest" description="Disordered" evidence="4">
    <location>
        <begin position="2668"/>
        <end position="2690"/>
    </location>
</feature>
<dbReference type="Gene3D" id="1.10.1200.10">
    <property type="entry name" value="ACP-like"/>
    <property type="match status" value="3"/>
</dbReference>
<dbReference type="PANTHER" id="PTHR45527:SF1">
    <property type="entry name" value="FATTY ACID SYNTHASE"/>
    <property type="match status" value="1"/>
</dbReference>
<feature type="region of interest" description="Disordered" evidence="4">
    <location>
        <begin position="3639"/>
        <end position="3662"/>
    </location>
</feature>
<dbReference type="Pfam" id="PF00501">
    <property type="entry name" value="AMP-binding"/>
    <property type="match status" value="3"/>
</dbReference>
<dbReference type="InterPro" id="IPR006162">
    <property type="entry name" value="Ppantetheine_attach_site"/>
</dbReference>
<evidence type="ECO:0000313" key="7">
    <source>
        <dbReference type="Proteomes" id="UP001612812"/>
    </source>
</evidence>
<dbReference type="Pfam" id="PF13193">
    <property type="entry name" value="AMP-binding_C"/>
    <property type="match status" value="3"/>
</dbReference>
<dbReference type="InterPro" id="IPR023213">
    <property type="entry name" value="CAT-like_dom_sf"/>
</dbReference>
<protein>
    <submittedName>
        <fullName evidence="6">Amino acid adenylation domain-containing protein</fullName>
    </submittedName>
</protein>
<keyword evidence="3" id="KW-0597">Phosphoprotein</keyword>
<dbReference type="InterPro" id="IPR020806">
    <property type="entry name" value="PKS_PP-bd"/>
</dbReference>
<gene>
    <name evidence="6" type="ORF">ACIBP4_28040</name>
</gene>
<dbReference type="Gene3D" id="3.40.50.1820">
    <property type="entry name" value="alpha/beta hydrolase"/>
    <property type="match status" value="1"/>
</dbReference>
<dbReference type="CDD" id="cd19540">
    <property type="entry name" value="LCL_NRPS-like"/>
    <property type="match status" value="2"/>
</dbReference>
<dbReference type="SUPFAM" id="SSF47336">
    <property type="entry name" value="ACP-like"/>
    <property type="match status" value="4"/>
</dbReference>
<evidence type="ECO:0000259" key="5">
    <source>
        <dbReference type="PROSITE" id="PS50075"/>
    </source>
</evidence>
<feature type="region of interest" description="Disordered" evidence="4">
    <location>
        <begin position="1857"/>
        <end position="1876"/>
    </location>
</feature>
<feature type="compositionally biased region" description="Pro residues" evidence="4">
    <location>
        <begin position="452"/>
        <end position="466"/>
    </location>
</feature>
<dbReference type="InterPro" id="IPR000873">
    <property type="entry name" value="AMP-dep_synth/lig_dom"/>
</dbReference>
<dbReference type="PROSITE" id="PS00012">
    <property type="entry name" value="PHOSPHOPANTETHEINE"/>
    <property type="match status" value="3"/>
</dbReference>
<dbReference type="InterPro" id="IPR001031">
    <property type="entry name" value="Thioesterase"/>
</dbReference>
<keyword evidence="2" id="KW-0596">Phosphopantetheine</keyword>
<dbReference type="InterPro" id="IPR009081">
    <property type="entry name" value="PP-bd_ACP"/>
</dbReference>
<dbReference type="SUPFAM" id="SSF53474">
    <property type="entry name" value="alpha/beta-Hydrolases"/>
    <property type="match status" value="1"/>
</dbReference>
<dbReference type="PROSITE" id="PS50075">
    <property type="entry name" value="CARRIER"/>
    <property type="match status" value="4"/>
</dbReference>
<accession>A0ABW7ZVC1</accession>
<evidence type="ECO:0000256" key="2">
    <source>
        <dbReference type="ARBA" id="ARBA00022450"/>
    </source>
</evidence>
<dbReference type="SUPFAM" id="SSF56801">
    <property type="entry name" value="Acetyl-CoA synthetase-like"/>
    <property type="match status" value="3"/>
</dbReference>
<dbReference type="Pfam" id="PF00550">
    <property type="entry name" value="PP-binding"/>
    <property type="match status" value="4"/>
</dbReference>
<evidence type="ECO:0000256" key="3">
    <source>
        <dbReference type="ARBA" id="ARBA00022553"/>
    </source>
</evidence>
<dbReference type="EMBL" id="JBITLE010000016">
    <property type="protein sequence ID" value="MFI7266142.1"/>
    <property type="molecule type" value="Genomic_DNA"/>
</dbReference>
<dbReference type="InterPro" id="IPR010071">
    <property type="entry name" value="AA_adenyl_dom"/>
</dbReference>
<dbReference type="InterPro" id="IPR025110">
    <property type="entry name" value="AMP-bd_C"/>
</dbReference>
<dbReference type="PROSITE" id="PS00455">
    <property type="entry name" value="AMP_BINDING"/>
    <property type="match status" value="3"/>
</dbReference>
<evidence type="ECO:0000256" key="1">
    <source>
        <dbReference type="ARBA" id="ARBA00001957"/>
    </source>
</evidence>
<dbReference type="CDD" id="cd19531">
    <property type="entry name" value="LCL_NRPS-like"/>
    <property type="match status" value="2"/>
</dbReference>
<evidence type="ECO:0000313" key="6">
    <source>
        <dbReference type="EMBL" id="MFI7266142.1"/>
    </source>
</evidence>
<dbReference type="InterPro" id="IPR029058">
    <property type="entry name" value="AB_hydrolase_fold"/>
</dbReference>
<dbReference type="Gene3D" id="3.30.300.30">
    <property type="match status" value="3"/>
</dbReference>
<keyword evidence="7" id="KW-1185">Reference proteome</keyword>
<feature type="domain" description="Carrier" evidence="5">
    <location>
        <begin position="1559"/>
        <end position="1634"/>
    </location>
</feature>
<dbReference type="Pfam" id="PF00975">
    <property type="entry name" value="Thioesterase"/>
    <property type="match status" value="1"/>
</dbReference>
<comment type="caution">
    <text evidence="6">The sequence shown here is derived from an EMBL/GenBank/DDBJ whole genome shotgun (WGS) entry which is preliminary data.</text>
</comment>
<dbReference type="InterPro" id="IPR036736">
    <property type="entry name" value="ACP-like_sf"/>
</dbReference>
<feature type="region of interest" description="Disordered" evidence="4">
    <location>
        <begin position="450"/>
        <end position="476"/>
    </location>
</feature>
<dbReference type="Gene3D" id="3.40.50.980">
    <property type="match status" value="6"/>
</dbReference>
<comment type="cofactor">
    <cofactor evidence="1">
        <name>pantetheine 4'-phosphate</name>
        <dbReference type="ChEBI" id="CHEBI:47942"/>
    </cofactor>
</comment>
<dbReference type="CDD" id="cd12117">
    <property type="entry name" value="A_NRPS_Srf_like"/>
    <property type="match status" value="1"/>
</dbReference>
<feature type="domain" description="Carrier" evidence="5">
    <location>
        <begin position="3658"/>
        <end position="3733"/>
    </location>
</feature>
<dbReference type="Gene3D" id="3.30.559.30">
    <property type="entry name" value="Nonribosomal peptide synthetase, condensation domain"/>
    <property type="match status" value="4"/>
</dbReference>
<dbReference type="Gene3D" id="3.30.559.10">
    <property type="entry name" value="Chloramphenicol acetyltransferase-like domain"/>
    <property type="match status" value="4"/>
</dbReference>
<dbReference type="PANTHER" id="PTHR45527">
    <property type="entry name" value="NONRIBOSOMAL PEPTIDE SYNTHETASE"/>
    <property type="match status" value="1"/>
</dbReference>
<reference evidence="6 7" key="1">
    <citation type="submission" date="2024-10" db="EMBL/GenBank/DDBJ databases">
        <title>The Natural Products Discovery Center: Release of the First 8490 Sequenced Strains for Exploring Actinobacteria Biosynthetic Diversity.</title>
        <authorList>
            <person name="Kalkreuter E."/>
            <person name="Kautsar S.A."/>
            <person name="Yang D."/>
            <person name="Bader C.D."/>
            <person name="Teijaro C.N."/>
            <person name="Fluegel L."/>
            <person name="Davis C.M."/>
            <person name="Simpson J.R."/>
            <person name="Lauterbach L."/>
            <person name="Steele A.D."/>
            <person name="Gui C."/>
            <person name="Meng S."/>
            <person name="Li G."/>
            <person name="Viehrig K."/>
            <person name="Ye F."/>
            <person name="Su P."/>
            <person name="Kiefer A.F."/>
            <person name="Nichols A."/>
            <person name="Cepeda A.J."/>
            <person name="Yan W."/>
            <person name="Fan B."/>
            <person name="Jiang Y."/>
            <person name="Adhikari A."/>
            <person name="Zheng C.-J."/>
            <person name="Schuster L."/>
            <person name="Cowan T.M."/>
            <person name="Smanski M.J."/>
            <person name="Chevrette M.G."/>
            <person name="De Carvalho L.P.S."/>
            <person name="Shen B."/>
        </authorList>
    </citation>
    <scope>NUCLEOTIDE SEQUENCE [LARGE SCALE GENOMIC DNA]</scope>
    <source>
        <strain evidence="6 7">NPDC049845</strain>
    </source>
</reference>
<evidence type="ECO:0000256" key="4">
    <source>
        <dbReference type="SAM" id="MobiDB-lite"/>
    </source>
</evidence>
<dbReference type="InterPro" id="IPR045851">
    <property type="entry name" value="AMP-bd_C_sf"/>
</dbReference>
<organism evidence="6 7">
    <name type="scientific">Micromonospora maritima</name>
    <dbReference type="NCBI Taxonomy" id="986711"/>
    <lineage>
        <taxon>Bacteria</taxon>
        <taxon>Bacillati</taxon>
        <taxon>Actinomycetota</taxon>
        <taxon>Actinomycetes</taxon>
        <taxon>Micromonosporales</taxon>
        <taxon>Micromonosporaceae</taxon>
        <taxon>Micromonospora</taxon>
    </lineage>
</organism>
<dbReference type="SUPFAM" id="SSF52777">
    <property type="entry name" value="CoA-dependent acyltransferases"/>
    <property type="match status" value="8"/>
</dbReference>
<dbReference type="InterPro" id="IPR020845">
    <property type="entry name" value="AMP-binding_CS"/>
</dbReference>
<dbReference type="InterPro" id="IPR001242">
    <property type="entry name" value="Condensation_dom"/>
</dbReference>
<dbReference type="Pfam" id="PF00668">
    <property type="entry name" value="Condensation"/>
    <property type="match status" value="4"/>
</dbReference>
<dbReference type="SMART" id="SM00823">
    <property type="entry name" value="PKS_PP"/>
    <property type="match status" value="4"/>
</dbReference>
<sequence length="3980" mass="430688">MHEAPPLSFSQEALWLSQQLVPDISAYRTVIVHALDGPLDRPALDRAVRDLVDRHELLRSALTLVGDTPRQVLDDAADTALGYADLSGLPEVARDGAVRSLVLRWYEQPFDVTRAPLLRGELIRLAADRHLLVFGSHHLVFDQTSQGVFRRDLAELYAAHAAGRPPELPELAAQYGDFAVWQREEVEPELAAGLRYWQERLAGLTTMPLPLDGERPAVRRFRWANHRAHLDAAVLDRVGALAREHDTTPFVVLLAGFAVLLSRWSGQSEVVVGTPVAGRDEPELADLIGLFADSVVLRLRCDPDEPWTDLLRRVRADVAADLSHAAVPFHRVVERVNPPRDRSRQPLYQVVFQVVPDGEPMRLPGLEVTDLSEDYLAAAEISTEFDLVVDVVLGADGAYVDFRYAAELFAPATVGQVARGYLELVADIADAPGRTVADLPVALPVRAARPPAAEPRPAPQPAPPRPAAVDAGPEADETSARVARLWAEAVGRDPVDPTEDFFALGGTSMAGTRLVLRLRDELGLDVWLTDVFEAGSLAGLLDLLGLPAPAAPPAPHEPVTPDEPVEPDLPDEPVAARRGPVARRRPDLVPLSYAQRRLWFLSRLVGDRAPIYHSPLVLHLDGPLDRVALDAALRDVVDRHETLRTRFEERAGEPHQVVVAAPAVALGEPVAVAADELPDALTRAVSRCFDLATELPWRAELFTTGPDRWTLLLVLHHIASDGWSVAPLLRDLSEAYAARRSSAAPAWPALPVQYADYALWQRDLLADRDVPGSPMARQLAYWTDELAGLPEELPLPVDRVRGGDLDFRGGTVEFGVDAPVHAALAALARRHRCSLFMVLQAGVAALLTRFGAGTDIAFGTPVAGRADAALNDLVGFFVNTLVLRTDTSGDPRFGELVDRVRAKNLGAYAHQDLPFESLVEALNPARTPTRNPLFQVLLTMLDAPGEPAPMDGLDVRLGATGAGVSIVDLVVEFAPRSAGEGLVGVVDYSAALFDRATVQRLADALVRLLTAVAADPDLRLTEIPTMAAEERHRLLVERNRTAPVEVPEPLLHRWVERQVRRTPDAVAAVTGDQEITYAELDRRAEGVAAELRRRDVGVGAYVGVAVRRSFAMLAAVLGTLKAGAAYVPLDPKHPAERIRLILDDIDAPVILTDATMSGRLPAVDVPSVDVDALPPSDLATTARTSPDAVAYVTYTSGSTGRPKGIGMPHRAVANLVAWQLASYPARPVGYRTLQFASLSFDVSFQEIFSTLVDGGTLVLVSEDERQDLPALLELLAARRVQRMFLPAPALLQVAEGFRPGGALPRTLDTVIAGSEQLLVNDELIRLFTALPDCRLHNEYGPSETHVTTRYALDGPPDRWPSWVPIGRPIANTRVYLLDDQGQLAPEGVRGELYIGGVGLADGYLGRAALTAERFVADPFAGSPGARMYRTGDLARYLPDGQLEFLGRADNQVKIRGFRVELGEVEVAVAACPGVRAVVVRVVEVADRDRRLVAYVQPDGEPVDPSALRERLRRSLPEYMVPSAFVPVDPFPLTVNGKVDQRRLPAPDFGARDDGGEYVPARDDVEAALVEDFRGVLGVERVGVRDDFFELGGHSLLATRLVWTVRNRSGVEIPLAAFLHDPTVEGLAAHLRSASAPAVDAADAPAASRPRDAREPVPLSYAQRRLWFLEQLDTVGVAYSLPALFRVPGPLDVAALQMALARVCLRHEALRARFVDVDGEPAQSVSDELPRVEVTVRAGLPAERRDAAVADWARERIAVPFDLSGPLLRCAVVVLADDDHALLLNMHHIVSDGWSLGVLFDELSRFYREATGGAPAAAPALPLRYTDVAAWQRDVLSGEALEAELAFWERHLAGSPDVLDLPTDRPRPPRPSYRGDTATRAIPAGVADRLREVGRAHGATPFMVFLAAYASVLSVYGGADDVVVGTPVSGRNHPGSEGLIGLFVNTIAVRNDLSGDPPFTELVERVRQTCLAAYAHQDVPFDLVVERLRPERDLSRNPLFQVFYAYEPVGGRPEFGPVAAHPVDLADTTAKFDLSLSMIEQPDGELLAALGYATDLFDRDTAKRMLAHLSRLLTALAADPKQPAGTVDLLDPGERARMLTGTPALVPATTGGLHQMVERQAARTPDGTALVRGADRMTYRELDRSANRLAHHLRDLGVGRQTRVGICLPRTLALPVAVLAVLKAGGVYVPLDPAYPVERVRFMLADAGADVVLTDSDRHDLFAGHPGTVVHLDTVTVDDRPDTSPDLPVCGEAVAYLLYTSGSTGRPKGVAVAHRSATALVDWALDHYRPDELAGVLASTSICFDLSVFELFAPLACGGAVVLVDTLFDLPDTPHPVTLVNTVPSLARELLRTHRLPPTVRTINLAGEALTTDLTTDLHTHPGLHTIHNLYGPTEDTTYSTHATITPTTTRPPIGRPLPGTRAYVLDPHGNPTPTGIPGELYLAGTGLAHGYHHQPALTAQRFLPDPFTTTPGTRMYRTGDLARHLPDGQLEYLGRTDNQVKIHGQRIELDEIETHLRTHPHIHHTAVTTHTTAHTTHLTAYLVPTPGHHPTPDTLRHHLTPHLPAHMIPTTYITLDQLPLTPTGKIDRRALPAPAAPTSAGGRPPRTPQEAMFCALFAETLRVDTVGVEDDFFHLGGHSLLVIRLLGELRRRAGVELTVRDVFEAPTPAGLARRRPTGTDPRPPLRSAPRPAVLPMSFAQRRLWFLDRLEGGGATYNMPLALRFPAPPDPAALDAAWRDLLRRHEVLRTVYRLVDEEPCQLVRDPAAAPGLRVVRVEPGEWRAALDHAARQVFDLAAAPPVSATLFDAGPDGAVLLLLLHHIAADGWSVPCLLRDLAEAYAARVAGTAPAAAPLTVQYADYTLWQRRLLGPVEDPRSRAGRQLTFWRDALRDLPQELPLPTDRPRPQRASHRGGVVPVTIDAELCRDAAELARRSGSTLYMVLQAALATLLHRLGAGTDIPIGCPVVGRHEPELDDLVGFLVNTLVLRTDLAGDPTFRQVLHRVREWDRAAWAHDDIPFELLVEQLNPARAGARQPLFQVLLNLLHGDGDRIRFADLCAEPVAVDTATARLDLSFSLTVRVDASGAPERIDGVVEYDADLFDRDTVTVLVERLVRLLRAATDAPDVPVGRLDPLTRDERHRALVTWAAGADRAAPPHRTVPEAFRDRALRDPEAVAVRTGGRTLTYAELERRANRLAHRLRRAGVGAETRVAVLHGRSPQVLVTSLAVLKAGGTYVPLHTGQPVSRMATVVADSGAALLLLDRAGRTLGPDPEVPVLVVDDEPPGEPGDEAPPAVDPHPDSLAYVMYTSGSTGRPKGVAVSHRAVLDRVADPSWRCGPGDGMLMHSPYAFDLSVHETWVPLLNGATVVVAPDGSLDVDALHRALADPAVSGADLSAGLFALLADERPAAFAGLREIWTGGDAASPAAVRAVRAHAPDAAITNLYGPTEATFVVTGHRMPAGEPTPAAVPLGRPLDNTRVYVLDRHLAPVPPRVTGEIYLAGVGLARGYLGQPAQTAQRFVPDPHHPGERMYRTGDLGRWRDDGVLEFAGRADDQTKIRGFRIEPGEVEAALAAHPSVLRAVVVAAAHRGERRLIGYAVPRPDAALDPDALRRHLAERLPAYMVPAAVVPLDRLPLTPNGKLDRDALPAAPEPAATGRPAATPTEKALQRIFAELLERPEVGVDENFFDLGGHSLLAIRLVARVRDALGADLGLGDVFDGATVAGLADRLARGGPATGLDPVLTLRADGAREPLFCLPPVTGLGWGYAGLLRHLGEERPVHALQAPALSGEDLPESIEALVERHLADIRRRRPHGPYHLVGFSFGALLAHRLACRLQAAGEEVGLLAAIDGYPASPGDGDGPWRPGAGADLVARLRRETRQFDGVGDREAALVERLVDRHHRLLRGDVPPRFDGDLLLFRATAPVTGPDVARWRPYLTGDVTVHEVATDHWRLLEAAALATVGPTIARALAAGTQPDEEER</sequence>
<dbReference type="RefSeq" id="WP_396769719.1">
    <property type="nucleotide sequence ID" value="NZ_JBITLA010000006.1"/>
</dbReference>
<dbReference type="NCBIfam" id="TIGR01733">
    <property type="entry name" value="AA-adenyl-dom"/>
    <property type="match status" value="3"/>
</dbReference>